<dbReference type="PROSITE" id="PS50879">
    <property type="entry name" value="RNASE_H_1"/>
    <property type="match status" value="1"/>
</dbReference>
<dbReference type="InterPro" id="IPR012337">
    <property type="entry name" value="RNaseH-like_sf"/>
</dbReference>
<dbReference type="CDD" id="cd09278">
    <property type="entry name" value="RNase_HI_prokaryote_like"/>
    <property type="match status" value="1"/>
</dbReference>
<comment type="subunit">
    <text evidence="1 4">Monomer.</text>
</comment>
<evidence type="ECO:0000256" key="3">
    <source>
        <dbReference type="ARBA" id="ARBA00022679"/>
    </source>
</evidence>
<dbReference type="Pfam" id="PF01048">
    <property type="entry name" value="PNP_UDP_1"/>
    <property type="match status" value="1"/>
</dbReference>
<dbReference type="GO" id="GO:0009116">
    <property type="term" value="P:nucleoside metabolic process"/>
    <property type="evidence" value="ECO:0007669"/>
    <property type="project" value="InterPro"/>
</dbReference>
<dbReference type="CDD" id="cd09010">
    <property type="entry name" value="MTAP_SsMTAPII_like_MTIP"/>
    <property type="match status" value="1"/>
</dbReference>
<evidence type="ECO:0000256" key="2">
    <source>
        <dbReference type="ARBA" id="ARBA00022676"/>
    </source>
</evidence>
<feature type="region of interest" description="Disordered" evidence="5">
    <location>
        <begin position="191"/>
        <end position="235"/>
    </location>
</feature>
<evidence type="ECO:0000259" key="6">
    <source>
        <dbReference type="PROSITE" id="PS50879"/>
    </source>
</evidence>
<feature type="binding site" evidence="4">
    <location>
        <position position="43"/>
    </location>
    <ligand>
        <name>Mg(2+)</name>
        <dbReference type="ChEBI" id="CHEBI:18420"/>
        <label>2</label>
    </ligand>
</feature>
<feature type="binding site" evidence="4">
    <location>
        <position position="178"/>
    </location>
    <ligand>
        <name>Mg(2+)</name>
        <dbReference type="ChEBI" id="CHEBI:18420"/>
        <label>2</label>
    </ligand>
</feature>
<comment type="caution">
    <text evidence="7">The sequence shown here is derived from an EMBL/GenBank/DDBJ whole genome shotgun (WGS) entry which is preliminary data.</text>
</comment>
<name>A0A2T5GAI2_9BACL</name>
<dbReference type="InterPro" id="IPR036397">
    <property type="entry name" value="RNaseH_sf"/>
</dbReference>
<keyword evidence="2" id="KW-0328">Glycosyltransferase</keyword>
<evidence type="ECO:0000256" key="1">
    <source>
        <dbReference type="ARBA" id="ARBA00011245"/>
    </source>
</evidence>
<feature type="binding site" evidence="4">
    <location>
        <position position="82"/>
    </location>
    <ligand>
        <name>Mg(2+)</name>
        <dbReference type="ChEBI" id="CHEBI:18420"/>
        <label>1</label>
    </ligand>
</feature>
<dbReference type="InterPro" id="IPR035994">
    <property type="entry name" value="Nucleoside_phosphorylase_sf"/>
</dbReference>
<dbReference type="GO" id="GO:0019509">
    <property type="term" value="P:L-methionine salvage from methylthioadenosine"/>
    <property type="evidence" value="ECO:0007669"/>
    <property type="project" value="TreeGrafter"/>
</dbReference>
<feature type="compositionally biased region" description="Basic and acidic residues" evidence="5">
    <location>
        <begin position="191"/>
        <end position="213"/>
    </location>
</feature>
<proteinExistence type="inferred from homology"/>
<evidence type="ECO:0000256" key="4">
    <source>
        <dbReference type="HAMAP-Rule" id="MF_00042"/>
    </source>
</evidence>
<feature type="binding site" evidence="4">
    <location>
        <position position="43"/>
    </location>
    <ligand>
        <name>Mg(2+)</name>
        <dbReference type="ChEBI" id="CHEBI:18420"/>
        <label>1</label>
    </ligand>
</feature>
<keyword evidence="4" id="KW-0460">Magnesium</keyword>
<gene>
    <name evidence="4" type="primary">rnhA</name>
    <name evidence="7" type="ORF">BLITH_0276</name>
</gene>
<dbReference type="InterPro" id="IPR002156">
    <property type="entry name" value="RNaseH_domain"/>
</dbReference>
<dbReference type="InterPro" id="IPR022892">
    <property type="entry name" value="RNaseHI"/>
</dbReference>
<comment type="cofactor">
    <cofactor evidence="4">
        <name>Mg(2+)</name>
        <dbReference type="ChEBI" id="CHEBI:18420"/>
    </cofactor>
    <text evidence="4">Binds 1 Mg(2+) ion per subunit. May bind a second metal ion at a regulatory site, or after substrate binding.</text>
</comment>
<comment type="function">
    <text evidence="4">Endonuclease that specifically degrades the RNA of RNA-DNA hybrids.</text>
</comment>
<dbReference type="GO" id="GO:0003676">
    <property type="term" value="F:nucleic acid binding"/>
    <property type="evidence" value="ECO:0007669"/>
    <property type="project" value="InterPro"/>
</dbReference>
<keyword evidence="4" id="KW-0378">Hydrolase</keyword>
<dbReference type="GO" id="GO:0005829">
    <property type="term" value="C:cytosol"/>
    <property type="evidence" value="ECO:0007669"/>
    <property type="project" value="TreeGrafter"/>
</dbReference>
<dbReference type="EMBL" id="PEBW01000001">
    <property type="protein sequence ID" value="PTQ53196.1"/>
    <property type="molecule type" value="Genomic_DNA"/>
</dbReference>
<reference evidence="7 8" key="1">
    <citation type="submission" date="2017-08" db="EMBL/GenBank/DDBJ databases">
        <title>Burning lignite coal seam in the remote Altai Mountains harbors a hydrogen-driven thermophilic microbial community.</title>
        <authorList>
            <person name="Kadnikov V.V."/>
            <person name="Mardanov A.V."/>
            <person name="Ivasenko D."/>
            <person name="Beletsky A.V."/>
            <person name="Karnachuk O.V."/>
            <person name="Ravin N.V."/>
        </authorList>
    </citation>
    <scope>NUCLEOTIDE SEQUENCE [LARGE SCALE GENOMIC DNA]</scope>
    <source>
        <strain evidence="7">AL31</strain>
    </source>
</reference>
<evidence type="ECO:0000313" key="7">
    <source>
        <dbReference type="EMBL" id="PTQ53196.1"/>
    </source>
</evidence>
<dbReference type="HAMAP" id="MF_00042">
    <property type="entry name" value="RNase_H"/>
    <property type="match status" value="1"/>
</dbReference>
<dbReference type="PANTHER" id="PTHR42679">
    <property type="entry name" value="S-METHYL-5'-THIOADENOSINE PHOSPHORYLASE"/>
    <property type="match status" value="1"/>
</dbReference>
<dbReference type="PANTHER" id="PTHR42679:SF2">
    <property type="entry name" value="S-METHYL-5'-THIOADENOSINE PHOSPHORYLASE"/>
    <property type="match status" value="1"/>
</dbReference>
<organism evidence="7 8">
    <name type="scientific">Brockia lithotrophica</name>
    <dbReference type="NCBI Taxonomy" id="933949"/>
    <lineage>
        <taxon>Bacteria</taxon>
        <taxon>Bacillati</taxon>
        <taxon>Bacillota</taxon>
        <taxon>Bacilli</taxon>
        <taxon>Bacillales</taxon>
        <taxon>Bacillales Family X. Incertae Sedis</taxon>
        <taxon>Brockia</taxon>
    </lineage>
</organism>
<comment type="similarity">
    <text evidence="4">Belongs to the RNase H family.</text>
</comment>
<dbReference type="Proteomes" id="UP000244016">
    <property type="component" value="Unassembled WGS sequence"/>
</dbReference>
<dbReference type="EC" id="3.1.26.4" evidence="4"/>
<dbReference type="GO" id="GO:0000287">
    <property type="term" value="F:magnesium ion binding"/>
    <property type="evidence" value="ECO:0007669"/>
    <property type="project" value="UniProtKB-UniRule"/>
</dbReference>
<comment type="catalytic activity">
    <reaction evidence="4">
        <text>Endonucleolytic cleavage to 5'-phosphomonoester.</text>
        <dbReference type="EC" id="3.1.26.4"/>
    </reaction>
</comment>
<dbReference type="InterPro" id="IPR000845">
    <property type="entry name" value="Nucleoside_phosphorylase_d"/>
</dbReference>
<accession>A0A2T5GAI2</accession>
<dbReference type="InterPro" id="IPR010044">
    <property type="entry name" value="MTAP"/>
</dbReference>
<dbReference type="SUPFAM" id="SSF53167">
    <property type="entry name" value="Purine and uridine phosphorylases"/>
    <property type="match status" value="1"/>
</dbReference>
<dbReference type="SUPFAM" id="SSF53098">
    <property type="entry name" value="Ribonuclease H-like"/>
    <property type="match status" value="1"/>
</dbReference>
<keyword evidence="4" id="KW-0540">Nuclease</keyword>
<keyword evidence="3" id="KW-0808">Transferase</keyword>
<keyword evidence="4" id="KW-0255">Endonuclease</keyword>
<evidence type="ECO:0000256" key="5">
    <source>
        <dbReference type="SAM" id="MobiDB-lite"/>
    </source>
</evidence>
<dbReference type="GO" id="GO:0006401">
    <property type="term" value="P:RNA catabolic process"/>
    <property type="evidence" value="ECO:0007669"/>
    <property type="project" value="UniProtKB-UniRule"/>
</dbReference>
<feature type="binding site" evidence="4">
    <location>
        <position position="113"/>
    </location>
    <ligand>
        <name>Mg(2+)</name>
        <dbReference type="ChEBI" id="CHEBI:18420"/>
        <label>1</label>
    </ligand>
</feature>
<sequence length="518" mass="56593">MEILLRLFPRGRERFPVRQSRTSGGDRVAGGAKEGDTVALYGDGACSGNPGPGGYGAVLVFPDGRVEEVSGFSPSTTNNRMELMAVIEGLRRLRGKAGEDLRSGRLRVRLFLDSAYVADALRNGWPWTWRSQGYRTKSGSPAKNADLWEELLALLEGIPWEVAHVPGHAGVWGNERADALAREAIRRGLGREAASHGVSPHDRAADEPGRENPEPLLQGRSPQSAENGEGRPVPSASFAVIGGSSTFSLRFPAALNRPEVRVLEEGLVFATPFGESPPFTLFEIQGKRVLTVRMHGWRPPHVSRADASRQVFWVFREAGVRRIFAEGGVGSLSRLLELRDFVIPDDYIDMTMRKDVSLGLPYLLIMREPICPVGAEILARAAEARVRGTGRRVFRRGVYVATDGRHFESRSEVQAFRQMGGDVVGQSLVPEVYLAREIGACYAGIHLVTNYAEGVIRDWEHDELKDIFYGEAELVGHILLDALVAAPPGGEGCRCPTYRKPTLLRDGPPAASSKAPSS</sequence>
<dbReference type="Pfam" id="PF00075">
    <property type="entry name" value="RNase_H"/>
    <property type="match status" value="1"/>
</dbReference>
<feature type="domain" description="RNase H type-1" evidence="6">
    <location>
        <begin position="34"/>
        <end position="186"/>
    </location>
</feature>
<dbReference type="AlphaFoldDB" id="A0A2T5GAI2"/>
<protein>
    <recommendedName>
        <fullName evidence="4">Ribonuclease H</fullName>
        <shortName evidence="4">RNase H</shortName>
        <ecNumber evidence="4">3.1.26.4</ecNumber>
    </recommendedName>
</protein>
<keyword evidence="4" id="KW-0479">Metal-binding</keyword>
<comment type="subcellular location">
    <subcellularLocation>
        <location evidence="4">Cytoplasm</location>
    </subcellularLocation>
</comment>
<dbReference type="GO" id="GO:0004523">
    <property type="term" value="F:RNA-DNA hybrid ribonuclease activity"/>
    <property type="evidence" value="ECO:0007669"/>
    <property type="project" value="UniProtKB-UniRule"/>
</dbReference>
<keyword evidence="4" id="KW-0963">Cytoplasm</keyword>
<evidence type="ECO:0000313" key="8">
    <source>
        <dbReference type="Proteomes" id="UP000244016"/>
    </source>
</evidence>
<dbReference type="Gene3D" id="3.30.420.10">
    <property type="entry name" value="Ribonuclease H-like superfamily/Ribonuclease H"/>
    <property type="match status" value="1"/>
</dbReference>
<dbReference type="Gene3D" id="3.40.50.1580">
    <property type="entry name" value="Nucleoside phosphorylase domain"/>
    <property type="match status" value="1"/>
</dbReference>
<dbReference type="GO" id="GO:0017061">
    <property type="term" value="F:S-methyl-5-thioadenosine phosphorylase activity"/>
    <property type="evidence" value="ECO:0007669"/>
    <property type="project" value="InterPro"/>
</dbReference>